<evidence type="ECO:0000313" key="3">
    <source>
        <dbReference type="Proteomes" id="UP000331127"/>
    </source>
</evidence>
<dbReference type="RefSeq" id="WP_155355960.1">
    <property type="nucleotide sequence ID" value="NZ_BAAAHL010000010.1"/>
</dbReference>
<dbReference type="SUPFAM" id="SSF56112">
    <property type="entry name" value="Protein kinase-like (PK-like)"/>
    <property type="match status" value="1"/>
</dbReference>
<evidence type="ECO:0000259" key="1">
    <source>
        <dbReference type="Pfam" id="PF01636"/>
    </source>
</evidence>
<reference evidence="2 3" key="1">
    <citation type="submission" date="2019-10" db="EMBL/GenBank/DDBJ databases">
        <title>Whole genome shotgun sequence of Acrocarpospora macrocephala NBRC 16266.</title>
        <authorList>
            <person name="Ichikawa N."/>
            <person name="Kimura A."/>
            <person name="Kitahashi Y."/>
            <person name="Komaki H."/>
            <person name="Oguchi A."/>
        </authorList>
    </citation>
    <scope>NUCLEOTIDE SEQUENCE [LARGE SCALE GENOMIC DNA]</scope>
    <source>
        <strain evidence="2 3">NBRC 16266</strain>
    </source>
</reference>
<name>A0A5M3WNL4_9ACTN</name>
<keyword evidence="3" id="KW-1185">Reference proteome</keyword>
<dbReference type="Gene3D" id="3.90.1200.10">
    <property type="match status" value="1"/>
</dbReference>
<feature type="domain" description="Aminoglycoside phosphotransferase" evidence="1">
    <location>
        <begin position="21"/>
        <end position="232"/>
    </location>
</feature>
<sequence length="334" mass="36178">MYDTLGTPANPQRLGSSPRSRVWRIELHGQPAIVKQIIGGPEPGLDNMDAGERHTREATALRLAARAHPPVAPALIASDPAHRLLVLEQLPNRRTGAWPIRYAETLARLHAVTTPADTGTLPPWHGPTPADADAFLALAAALGIAVRADAETELADLLDRLDPTGHHDLIHGDPCPGNDRHTPTGTRLLDFEAAALGNGLAELAYLRIGLPTCWNATALPNTLVDEAETAYLTARGLTGGREALLDACAGWLIRGDALVERAHRGQADHLARLTGEDWHWGAVSARDRLTHRLTVAAAFEHMPAFARLCQKMHQHATTLWPSLRPLPSRLITWV</sequence>
<dbReference type="OrthoDB" id="115252at2"/>
<dbReference type="Pfam" id="PF01636">
    <property type="entry name" value="APH"/>
    <property type="match status" value="1"/>
</dbReference>
<organism evidence="2 3">
    <name type="scientific">Acrocarpospora macrocephala</name>
    <dbReference type="NCBI Taxonomy" id="150177"/>
    <lineage>
        <taxon>Bacteria</taxon>
        <taxon>Bacillati</taxon>
        <taxon>Actinomycetota</taxon>
        <taxon>Actinomycetes</taxon>
        <taxon>Streptosporangiales</taxon>
        <taxon>Streptosporangiaceae</taxon>
        <taxon>Acrocarpospora</taxon>
    </lineage>
</organism>
<dbReference type="Proteomes" id="UP000331127">
    <property type="component" value="Unassembled WGS sequence"/>
</dbReference>
<comment type="caution">
    <text evidence="2">The sequence shown here is derived from an EMBL/GenBank/DDBJ whole genome shotgun (WGS) entry which is preliminary data.</text>
</comment>
<dbReference type="EMBL" id="BLAE01000022">
    <property type="protein sequence ID" value="GES10524.1"/>
    <property type="molecule type" value="Genomic_DNA"/>
</dbReference>
<dbReference type="InterPro" id="IPR002575">
    <property type="entry name" value="Aminoglycoside_PTrfase"/>
</dbReference>
<dbReference type="AlphaFoldDB" id="A0A5M3WNL4"/>
<gene>
    <name evidence="2" type="ORF">Amac_041210</name>
</gene>
<dbReference type="InterPro" id="IPR011009">
    <property type="entry name" value="Kinase-like_dom_sf"/>
</dbReference>
<proteinExistence type="predicted"/>
<protein>
    <recommendedName>
        <fullName evidence="1">Aminoglycoside phosphotransferase domain-containing protein</fullName>
    </recommendedName>
</protein>
<accession>A0A5M3WNL4</accession>
<evidence type="ECO:0000313" key="2">
    <source>
        <dbReference type="EMBL" id="GES10524.1"/>
    </source>
</evidence>